<dbReference type="Pfam" id="PF07765">
    <property type="entry name" value="KIP1"/>
    <property type="match status" value="1"/>
</dbReference>
<accession>A0A2U1N7V0</accession>
<feature type="compositionally biased region" description="Polar residues" evidence="3">
    <location>
        <begin position="144"/>
        <end position="162"/>
    </location>
</feature>
<keyword evidence="1 2" id="KW-0175">Coiled coil</keyword>
<dbReference type="InterPro" id="IPR011684">
    <property type="entry name" value="NAB"/>
</dbReference>
<dbReference type="GO" id="GO:0003779">
    <property type="term" value="F:actin binding"/>
    <property type="evidence" value="ECO:0007669"/>
    <property type="project" value="InterPro"/>
</dbReference>
<feature type="domain" description="NAB" evidence="4">
    <location>
        <begin position="10"/>
        <end position="90"/>
    </location>
</feature>
<dbReference type="AlphaFoldDB" id="A0A2U1N7V0"/>
<dbReference type="PROSITE" id="PS51774">
    <property type="entry name" value="NAB"/>
    <property type="match status" value="1"/>
</dbReference>
<dbReference type="InterPro" id="IPR056889">
    <property type="entry name" value="NET2A-D/KIP1-like_C"/>
</dbReference>
<reference evidence="5 6" key="1">
    <citation type="journal article" date="2018" name="Mol. Plant">
        <title>The genome of Artemisia annua provides insight into the evolution of Asteraceae family and artemisinin biosynthesis.</title>
        <authorList>
            <person name="Shen Q."/>
            <person name="Zhang L."/>
            <person name="Liao Z."/>
            <person name="Wang S."/>
            <person name="Yan T."/>
            <person name="Shi P."/>
            <person name="Liu M."/>
            <person name="Fu X."/>
            <person name="Pan Q."/>
            <person name="Wang Y."/>
            <person name="Lv Z."/>
            <person name="Lu X."/>
            <person name="Zhang F."/>
            <person name="Jiang W."/>
            <person name="Ma Y."/>
            <person name="Chen M."/>
            <person name="Hao X."/>
            <person name="Li L."/>
            <person name="Tang Y."/>
            <person name="Lv G."/>
            <person name="Zhou Y."/>
            <person name="Sun X."/>
            <person name="Brodelius P.E."/>
            <person name="Rose J.K.C."/>
            <person name="Tang K."/>
        </authorList>
    </citation>
    <scope>NUCLEOTIDE SEQUENCE [LARGE SCALE GENOMIC DNA]</scope>
    <source>
        <strain evidence="6">cv. Huhao1</strain>
        <tissue evidence="5">Leaf</tissue>
    </source>
</reference>
<feature type="coiled-coil region" evidence="2">
    <location>
        <begin position="519"/>
        <end position="560"/>
    </location>
</feature>
<dbReference type="OrthoDB" id="1924020at2759"/>
<evidence type="ECO:0000259" key="4">
    <source>
        <dbReference type="PROSITE" id="PS51774"/>
    </source>
</evidence>
<dbReference type="PANTHER" id="PTHR31631">
    <property type="entry name" value="PROTEIN NETWORKED 2D"/>
    <property type="match status" value="1"/>
</dbReference>
<feature type="region of interest" description="Disordered" evidence="3">
    <location>
        <begin position="129"/>
        <end position="166"/>
    </location>
</feature>
<evidence type="ECO:0000256" key="1">
    <source>
        <dbReference type="ARBA" id="ARBA00023054"/>
    </source>
</evidence>
<keyword evidence="6" id="KW-1185">Reference proteome</keyword>
<dbReference type="Proteomes" id="UP000245207">
    <property type="component" value="Unassembled WGS sequence"/>
</dbReference>
<dbReference type="PANTHER" id="PTHR31631:SF0">
    <property type="entry name" value="PROTEIN NETWORKED 2D"/>
    <property type="match status" value="1"/>
</dbReference>
<name>A0A2U1N7V0_ARTAN</name>
<evidence type="ECO:0000313" key="6">
    <source>
        <dbReference type="Proteomes" id="UP000245207"/>
    </source>
</evidence>
<dbReference type="InterPro" id="IPR056888">
    <property type="entry name" value="NET2A-D/KIP1-like_dom"/>
</dbReference>
<dbReference type="Pfam" id="PF25014">
    <property type="entry name" value="NET2A"/>
    <property type="match status" value="1"/>
</dbReference>
<evidence type="ECO:0000256" key="3">
    <source>
        <dbReference type="SAM" id="MobiDB-lite"/>
    </source>
</evidence>
<dbReference type="STRING" id="35608.A0A2U1N7V0"/>
<proteinExistence type="predicted"/>
<evidence type="ECO:0000256" key="2">
    <source>
        <dbReference type="SAM" id="Coils"/>
    </source>
</evidence>
<feature type="coiled-coil region" evidence="2">
    <location>
        <begin position="69"/>
        <end position="96"/>
    </location>
</feature>
<feature type="coiled-coil region" evidence="2">
    <location>
        <begin position="169"/>
        <end position="286"/>
    </location>
</feature>
<protein>
    <submittedName>
        <fullName evidence="5">Protein Networked (NET), actin-binding (NAB) domain-containing protein</fullName>
    </submittedName>
</protein>
<dbReference type="EMBL" id="PKPP01003403">
    <property type="protein sequence ID" value="PWA69595.1"/>
    <property type="molecule type" value="Genomic_DNA"/>
</dbReference>
<dbReference type="Pfam" id="PF24918">
    <property type="entry name" value="NET2A_C"/>
    <property type="match status" value="1"/>
</dbReference>
<sequence length="622" mass="71658">MTQRATSKGYSWWWASHIRTKQSKWLEQNLQDMEDKVEHVLNLIQKDGDSFARRAEMYYKHRPDVISFVEETVRAYRSLAERYDKLSTELAKANTTIASICPDKVEYNDDDDYTVGPSNTTKNVRQNTTKIPEAPKLPGKKSKGSTINNAAKKTVEANPSNDKSSDETIEMLQAKQEKLTQEVKLEHERYQEVKQKLESLKRKFDLNQVNNVDESKSNNDENKAEELGETIDKLMNKMISLETSVSTQTSLTDTLKKENADLQTQIQSLEAEKAALMNSQTAANLESKKKEDSSWQEMLLNGLEDKDEILLEEYITILKIYKDTKKKLSEEEKRNQGNLSFMKSAIVKRDNKIQLLRQKLKFLQESIGDDKVDIPSIDFLDEPQVASASEEKLRMDIDAILARNLDFWLRFSTAFRQVNKFKKMVKDLQEEVNKVKTKGLARKSSTSMFTTDIISDIKPIYKNLKEMESKLTVWLQQSTLLKDEIQVINLCLSSIQEEITQALREGVEEDEIKFSTHHAAKFQGEILSIKQENNKVNEELQAGLDQVDTLKHEIEKTTERLELEFGLYNNRIQQRKVRSSGRQLTTLRSLIFGSKSKKQKKSCFFSCLGHHKKSTAYKACSI</sequence>
<gene>
    <name evidence="5" type="ORF">CTI12_AA297210</name>
</gene>
<evidence type="ECO:0000313" key="5">
    <source>
        <dbReference type="EMBL" id="PWA69595.1"/>
    </source>
</evidence>
<comment type="caution">
    <text evidence="5">The sequence shown here is derived from an EMBL/GenBank/DDBJ whole genome shotgun (WGS) entry which is preliminary data.</text>
</comment>
<organism evidence="5 6">
    <name type="scientific">Artemisia annua</name>
    <name type="common">Sweet wormwood</name>
    <dbReference type="NCBI Taxonomy" id="35608"/>
    <lineage>
        <taxon>Eukaryota</taxon>
        <taxon>Viridiplantae</taxon>
        <taxon>Streptophyta</taxon>
        <taxon>Embryophyta</taxon>
        <taxon>Tracheophyta</taxon>
        <taxon>Spermatophyta</taxon>
        <taxon>Magnoliopsida</taxon>
        <taxon>eudicotyledons</taxon>
        <taxon>Gunneridae</taxon>
        <taxon>Pentapetalae</taxon>
        <taxon>asterids</taxon>
        <taxon>campanulids</taxon>
        <taxon>Asterales</taxon>
        <taxon>Asteraceae</taxon>
        <taxon>Asteroideae</taxon>
        <taxon>Anthemideae</taxon>
        <taxon>Artemisiinae</taxon>
        <taxon>Artemisia</taxon>
    </lineage>
</organism>